<proteinExistence type="predicted"/>
<keyword evidence="3" id="KW-1185">Reference proteome</keyword>
<name>A0ABT8DEG5_9RHOB</name>
<accession>A0ABT8DEG5</accession>
<protein>
    <recommendedName>
        <fullName evidence="4">PilZ domain-containing protein</fullName>
    </recommendedName>
</protein>
<gene>
    <name evidence="2" type="ORF">QWZ10_21160</name>
</gene>
<evidence type="ECO:0008006" key="4">
    <source>
        <dbReference type="Google" id="ProtNLM"/>
    </source>
</evidence>
<evidence type="ECO:0000256" key="1">
    <source>
        <dbReference type="SAM" id="MobiDB-lite"/>
    </source>
</evidence>
<comment type="caution">
    <text evidence="2">The sequence shown here is derived from an EMBL/GenBank/DDBJ whole genome shotgun (WGS) entry which is preliminary data.</text>
</comment>
<sequence>MGPAVRFRLIRAADLDLPISKRSTSLMEVDGVKIVVGQKLALQLNEGEQLCGAAYNAGHSFGSLIVAGNTKVAVNVRSHYFRKHDLVATVRQVSPAVAPQDGVVEVFLQKAEDVTAELLGFVVRCEGGDQAKDPSAVPTPPELTFPRKRPPQSPSFTPRPA</sequence>
<dbReference type="EMBL" id="JAUFRC010000002">
    <property type="protein sequence ID" value="MDN3713632.1"/>
    <property type="molecule type" value="Genomic_DNA"/>
</dbReference>
<reference evidence="3" key="1">
    <citation type="journal article" date="2019" name="Int. J. Syst. Evol. Microbiol.">
        <title>The Global Catalogue of Microorganisms (GCM) 10K type strain sequencing project: providing services to taxonomists for standard genome sequencing and annotation.</title>
        <authorList>
            <consortium name="The Broad Institute Genomics Platform"/>
            <consortium name="The Broad Institute Genome Sequencing Center for Infectious Disease"/>
            <person name="Wu L."/>
            <person name="Ma J."/>
        </authorList>
    </citation>
    <scope>NUCLEOTIDE SEQUENCE [LARGE SCALE GENOMIC DNA]</scope>
    <source>
        <strain evidence="3">CECT 8482</strain>
    </source>
</reference>
<dbReference type="Proteomes" id="UP001243846">
    <property type="component" value="Unassembled WGS sequence"/>
</dbReference>
<evidence type="ECO:0000313" key="3">
    <source>
        <dbReference type="Proteomes" id="UP001243846"/>
    </source>
</evidence>
<evidence type="ECO:0000313" key="2">
    <source>
        <dbReference type="EMBL" id="MDN3713632.1"/>
    </source>
</evidence>
<feature type="region of interest" description="Disordered" evidence="1">
    <location>
        <begin position="128"/>
        <end position="161"/>
    </location>
</feature>
<organism evidence="2 3">
    <name type="scientific">Paracoccus cavernae</name>
    <dbReference type="NCBI Taxonomy" id="1571207"/>
    <lineage>
        <taxon>Bacteria</taxon>
        <taxon>Pseudomonadati</taxon>
        <taxon>Pseudomonadota</taxon>
        <taxon>Alphaproteobacteria</taxon>
        <taxon>Rhodobacterales</taxon>
        <taxon>Paracoccaceae</taxon>
        <taxon>Paracoccus</taxon>
    </lineage>
</organism>
<feature type="compositionally biased region" description="Pro residues" evidence="1">
    <location>
        <begin position="151"/>
        <end position="161"/>
    </location>
</feature>